<protein>
    <recommendedName>
        <fullName evidence="1">Hydrazine synthase alpha subunit middle domain-containing protein</fullName>
    </recommendedName>
</protein>
<organism evidence="2 3">
    <name type="scientific">Pontiella desulfatans</name>
    <dbReference type="NCBI Taxonomy" id="2750659"/>
    <lineage>
        <taxon>Bacteria</taxon>
        <taxon>Pseudomonadati</taxon>
        <taxon>Kiritimatiellota</taxon>
        <taxon>Kiritimatiellia</taxon>
        <taxon>Kiritimatiellales</taxon>
        <taxon>Pontiellaceae</taxon>
        <taxon>Pontiella</taxon>
    </lineage>
</organism>
<dbReference type="InterPro" id="IPR040698">
    <property type="entry name" value="HZS_alpha_mid"/>
</dbReference>
<dbReference type="InterPro" id="IPR011659">
    <property type="entry name" value="WD40"/>
</dbReference>
<reference evidence="2 3" key="1">
    <citation type="submission" date="2019-04" db="EMBL/GenBank/DDBJ databases">
        <authorList>
            <person name="Van Vliet M D."/>
        </authorList>
    </citation>
    <scope>NUCLEOTIDE SEQUENCE [LARGE SCALE GENOMIC DNA]</scope>
    <source>
        <strain evidence="2 3">F1</strain>
    </source>
</reference>
<evidence type="ECO:0000259" key="1">
    <source>
        <dbReference type="Pfam" id="PF18582"/>
    </source>
</evidence>
<dbReference type="Pfam" id="PF07676">
    <property type="entry name" value="PD40"/>
    <property type="match status" value="1"/>
</dbReference>
<name>A0A6C2U157_PONDE</name>
<dbReference type="AlphaFoldDB" id="A0A6C2U157"/>
<accession>A0A6C2U157</accession>
<keyword evidence="3" id="KW-1185">Reference proteome</keyword>
<dbReference type="InterPro" id="IPR011042">
    <property type="entry name" value="6-blade_b-propeller_TolB-like"/>
</dbReference>
<sequence>MKKNALLFVMLLAAVWGRAELTPQRVLDELFWTHHSLLKLTRKEEFSNEKKAEFMQQVEALRKQVEQNPGSLQAAYDELQQLKAEIKALKTTDFFPTISATRPVSKTDSEKLLKADWLFQANSQVTPERIEQEIGWARQLATRIEKMNGAGKTAKARAAALAAIAKLEREIPQTSGKDKLEELYFDVRRAKRKILFSNPTVDFDRILLIDSPHPETVHSNHESGHRNGSQQFNSGSKLQVISGLNPNAAVQNLLPDDLDTYLWRPDLSYDADKIIFSKKDHFDPSFKLFEVNVDGTGLKQLTNSDYDDLDPIYLPDGKILFSTTRAHSYVRCLPTSPAFVLARADADGKNIRIISRNNEPDYLPAMMPDGSVIYTRWEYTERPLWRIQGLWTMNPDGTNPQIYWGNRSFTPDMLIEARAIPGTGNVMFVGQGHHRVFSGSLGVINLSEGREHPDGIYKITADVGWPETGDPKPPHPTYSPNYHASGNYGAYKTPYPIGENDFLVSIRSGKVDSGGNRVSVFNPFSLYLMDMDGNRELIYRGNHNILYAMPLKPRTVPPMRADTVDWPNKGEPAKDGVLYSADVYEGIDEDLPRGTAKYLRIIEMDSKTYTSMVKSFRHSGPAVSIIQEDGVKRILGTVPVEEDGSVHFKVPSGKALHFQLLDEDYRCLQIMRSFTGVMPGETRGCLGCHEQNNRTPVAFKASSKALRRAPSEITPPPWGPVSISYERFAQPVLDKYCGSCHQGDKNPKARKVLDLTLRGGVPELGVPEELWPFKEPYLTLVGPTWYRGQKEVKDGKHRAQHPPVKTDAPGAGIAGALQVEADNGMFNVQLLKPRTMLSYTSPLINMVREGTHKDIKIEGEDLRRLMAWVDANCVYRGDEEIRMIPDPVGSEFERFAVKPTIKTAPVIDRLQPVTDPMD</sequence>
<gene>
    <name evidence="2" type="ORF">PDESU_02184</name>
</gene>
<evidence type="ECO:0000313" key="2">
    <source>
        <dbReference type="EMBL" id="VGO13627.1"/>
    </source>
</evidence>
<dbReference type="EMBL" id="CAAHFG010000001">
    <property type="protein sequence ID" value="VGO13627.1"/>
    <property type="molecule type" value="Genomic_DNA"/>
</dbReference>
<feature type="domain" description="Hydrazine synthase alpha subunit middle" evidence="1">
    <location>
        <begin position="594"/>
        <end position="690"/>
    </location>
</feature>
<dbReference type="Proteomes" id="UP000366872">
    <property type="component" value="Unassembled WGS sequence"/>
</dbReference>
<evidence type="ECO:0000313" key="3">
    <source>
        <dbReference type="Proteomes" id="UP000366872"/>
    </source>
</evidence>
<dbReference type="Gene3D" id="2.120.10.30">
    <property type="entry name" value="TolB, C-terminal domain"/>
    <property type="match status" value="1"/>
</dbReference>
<dbReference type="SUPFAM" id="SSF69304">
    <property type="entry name" value="Tricorn protease N-terminal domain"/>
    <property type="match status" value="1"/>
</dbReference>
<proteinExistence type="predicted"/>
<dbReference type="Pfam" id="PF18582">
    <property type="entry name" value="HZS_alpha"/>
    <property type="match status" value="1"/>
</dbReference>
<dbReference type="RefSeq" id="WP_136079180.1">
    <property type="nucleotide sequence ID" value="NZ_CAAHFG010000001.1"/>
</dbReference>